<dbReference type="InterPro" id="IPR011701">
    <property type="entry name" value="MFS"/>
</dbReference>
<feature type="region of interest" description="Disordered" evidence="7">
    <location>
        <begin position="605"/>
        <end position="627"/>
    </location>
</feature>
<dbReference type="EMBL" id="KV423924">
    <property type="protein sequence ID" value="KZT61248.1"/>
    <property type="molecule type" value="Genomic_DNA"/>
</dbReference>
<dbReference type="SUPFAM" id="SSF103473">
    <property type="entry name" value="MFS general substrate transporter"/>
    <property type="match status" value="1"/>
</dbReference>
<evidence type="ECO:0000313" key="10">
    <source>
        <dbReference type="EMBL" id="KZT61248.1"/>
    </source>
</evidence>
<dbReference type="PANTHER" id="PTHR23501:SF102">
    <property type="entry name" value="DRUG TRANSPORTER, PUTATIVE (AFU_ORTHOLOGUE AFUA_3G08530)-RELATED"/>
    <property type="match status" value="1"/>
</dbReference>
<evidence type="ECO:0000256" key="8">
    <source>
        <dbReference type="SAM" id="Phobius"/>
    </source>
</evidence>
<evidence type="ECO:0000256" key="3">
    <source>
        <dbReference type="ARBA" id="ARBA00022448"/>
    </source>
</evidence>
<organism evidence="10 11">
    <name type="scientific">Calocera cornea HHB12733</name>
    <dbReference type="NCBI Taxonomy" id="1353952"/>
    <lineage>
        <taxon>Eukaryota</taxon>
        <taxon>Fungi</taxon>
        <taxon>Dikarya</taxon>
        <taxon>Basidiomycota</taxon>
        <taxon>Agaricomycotina</taxon>
        <taxon>Dacrymycetes</taxon>
        <taxon>Dacrymycetales</taxon>
        <taxon>Dacrymycetaceae</taxon>
        <taxon>Calocera</taxon>
    </lineage>
</organism>
<feature type="transmembrane region" description="Helical" evidence="8">
    <location>
        <begin position="262"/>
        <end position="280"/>
    </location>
</feature>
<dbReference type="Pfam" id="PF07690">
    <property type="entry name" value="MFS_1"/>
    <property type="match status" value="1"/>
</dbReference>
<feature type="transmembrane region" description="Helical" evidence="8">
    <location>
        <begin position="565"/>
        <end position="585"/>
    </location>
</feature>
<comment type="similarity">
    <text evidence="2">Belongs to the major facilitator superfamily.</text>
</comment>
<feature type="transmembrane region" description="Helical" evidence="8">
    <location>
        <begin position="465"/>
        <end position="487"/>
    </location>
</feature>
<sequence length="640" mass="68233">MTSPDASTPALPEGVALSKSPTLIAPSKPESFVSSSSSKGKEPAADADDGADNVLSKVPTLVQPPSPTDLEEGKASDGAKDGEKKKPNWRDAEEKEAMVLPKNNLPLVFLSLAMVMFLAALDQTAVGTALPTIAQDLGSTASDYSWVGVSYMLAQTAFMPLYGKTSDLFGRKPVLYTCIIIFLGASALCGAAQNMIWLIVCRAVQGMGGGGIVALTITVMSDIVSLKDRGKWSGYMGTTWGFAAVIGPLIGGVFADRVGWRWIFWINLPTGGAAIAALFFTLHLNPLKKQSAMDMVRRFDFGGLALIMSATILVLLGLTWSVSNGWQDARTLGMLISGLVLYIPAMAWEFYTKKDAIIPPRLFKTRTTGILMFNCLIHGIAFLAGSYYLPVYFQAVMDSDALMSGVRMIPFSVVAALTSVATGQFITRTGRIRPAFWAGFTLMTLGFGLMASLDDTSSVAKQEVFILIPAFGIGMFFQAPLVACQAAMPLSAMASVTSAFFLVRMLGSTIGIAIGGTIMNTQLAQRLPAGYQSLAIANIDYRTLWTIEPPEVRQEVLHAFAKSIATIWTVIAPLLGVCLVLSAFVRHYSLQRNFVKAKDLEKQAAEAGPSTAGTADGENEKVSEEMQAEIEAAAAGGAIA</sequence>
<feature type="transmembrane region" description="Helical" evidence="8">
    <location>
        <begin position="301"/>
        <end position="320"/>
    </location>
</feature>
<evidence type="ECO:0000256" key="4">
    <source>
        <dbReference type="ARBA" id="ARBA00022692"/>
    </source>
</evidence>
<feature type="transmembrane region" description="Helical" evidence="8">
    <location>
        <begin position="232"/>
        <end position="250"/>
    </location>
</feature>
<feature type="transmembrane region" description="Helical" evidence="8">
    <location>
        <begin position="434"/>
        <end position="453"/>
    </location>
</feature>
<feature type="transmembrane region" description="Helical" evidence="8">
    <location>
        <begin position="332"/>
        <end position="351"/>
    </location>
</feature>
<keyword evidence="4 8" id="KW-0812">Transmembrane</keyword>
<dbReference type="GO" id="GO:0005886">
    <property type="term" value="C:plasma membrane"/>
    <property type="evidence" value="ECO:0007669"/>
    <property type="project" value="TreeGrafter"/>
</dbReference>
<feature type="compositionally biased region" description="Low complexity" evidence="7">
    <location>
        <begin position="25"/>
        <end position="38"/>
    </location>
</feature>
<evidence type="ECO:0000313" key="11">
    <source>
        <dbReference type="Proteomes" id="UP000076842"/>
    </source>
</evidence>
<dbReference type="PROSITE" id="PS50850">
    <property type="entry name" value="MFS"/>
    <property type="match status" value="1"/>
</dbReference>
<feature type="transmembrane region" description="Helical" evidence="8">
    <location>
        <begin position="206"/>
        <end position="225"/>
    </location>
</feature>
<dbReference type="Proteomes" id="UP000076842">
    <property type="component" value="Unassembled WGS sequence"/>
</dbReference>
<feature type="transmembrane region" description="Helical" evidence="8">
    <location>
        <begin position="409"/>
        <end position="427"/>
    </location>
</feature>
<dbReference type="PRINTS" id="PR01036">
    <property type="entry name" value="TCRTETB"/>
</dbReference>
<accession>A0A165J1I9</accession>
<dbReference type="InParanoid" id="A0A165J1I9"/>
<evidence type="ECO:0000256" key="6">
    <source>
        <dbReference type="ARBA" id="ARBA00023136"/>
    </source>
</evidence>
<keyword evidence="11" id="KW-1185">Reference proteome</keyword>
<dbReference type="InterPro" id="IPR036259">
    <property type="entry name" value="MFS_trans_sf"/>
</dbReference>
<dbReference type="FunFam" id="1.20.1720.10:FF:000013">
    <property type="entry name" value="Related to multidrug resistance proteins"/>
    <property type="match status" value="1"/>
</dbReference>
<keyword evidence="3" id="KW-0813">Transport</keyword>
<gene>
    <name evidence="10" type="ORF">CALCODRAFT_491338</name>
</gene>
<feature type="transmembrane region" description="Helical" evidence="8">
    <location>
        <begin position="174"/>
        <end position="200"/>
    </location>
</feature>
<dbReference type="OrthoDB" id="10021397at2759"/>
<dbReference type="FunCoup" id="A0A165J1I9">
    <property type="interactions" value="33"/>
</dbReference>
<feature type="transmembrane region" description="Helical" evidence="8">
    <location>
        <begin position="144"/>
        <end position="162"/>
    </location>
</feature>
<evidence type="ECO:0000259" key="9">
    <source>
        <dbReference type="PROSITE" id="PS50850"/>
    </source>
</evidence>
<feature type="compositionally biased region" description="Basic and acidic residues" evidence="7">
    <location>
        <begin position="71"/>
        <end position="95"/>
    </location>
</feature>
<keyword evidence="5 8" id="KW-1133">Transmembrane helix</keyword>
<dbReference type="GO" id="GO:0012505">
    <property type="term" value="C:endomembrane system"/>
    <property type="evidence" value="ECO:0007669"/>
    <property type="project" value="UniProtKB-SubCell"/>
</dbReference>
<evidence type="ECO:0000256" key="2">
    <source>
        <dbReference type="ARBA" id="ARBA00008335"/>
    </source>
</evidence>
<feature type="domain" description="Major facilitator superfamily (MFS) profile" evidence="9">
    <location>
        <begin position="108"/>
        <end position="590"/>
    </location>
</feature>
<reference evidence="10 11" key="1">
    <citation type="journal article" date="2016" name="Mol. Biol. Evol.">
        <title>Comparative Genomics of Early-Diverging Mushroom-Forming Fungi Provides Insights into the Origins of Lignocellulose Decay Capabilities.</title>
        <authorList>
            <person name="Nagy L.G."/>
            <person name="Riley R."/>
            <person name="Tritt A."/>
            <person name="Adam C."/>
            <person name="Daum C."/>
            <person name="Floudas D."/>
            <person name="Sun H."/>
            <person name="Yadav J.S."/>
            <person name="Pangilinan J."/>
            <person name="Larsson K.H."/>
            <person name="Matsuura K."/>
            <person name="Barry K."/>
            <person name="Labutti K."/>
            <person name="Kuo R."/>
            <person name="Ohm R.A."/>
            <person name="Bhattacharya S.S."/>
            <person name="Shirouzu T."/>
            <person name="Yoshinaga Y."/>
            <person name="Martin F.M."/>
            <person name="Grigoriev I.V."/>
            <person name="Hibbett D.S."/>
        </authorList>
    </citation>
    <scope>NUCLEOTIDE SEQUENCE [LARGE SCALE GENOMIC DNA]</scope>
    <source>
        <strain evidence="10 11">HHB12733</strain>
    </source>
</reference>
<proteinExistence type="inferred from homology"/>
<dbReference type="InterPro" id="IPR020846">
    <property type="entry name" value="MFS_dom"/>
</dbReference>
<evidence type="ECO:0000256" key="5">
    <source>
        <dbReference type="ARBA" id="ARBA00022989"/>
    </source>
</evidence>
<dbReference type="Gene3D" id="1.20.1250.20">
    <property type="entry name" value="MFS general substrate transporter like domains"/>
    <property type="match status" value="1"/>
</dbReference>
<feature type="transmembrane region" description="Helical" evidence="8">
    <location>
        <begin position="499"/>
        <end position="519"/>
    </location>
</feature>
<feature type="transmembrane region" description="Helical" evidence="8">
    <location>
        <begin position="105"/>
        <end position="124"/>
    </location>
</feature>
<dbReference type="Gene3D" id="1.20.1720.10">
    <property type="entry name" value="Multidrug resistance protein D"/>
    <property type="match status" value="1"/>
</dbReference>
<protein>
    <submittedName>
        <fullName evidence="10">MFS general substrate transporter</fullName>
    </submittedName>
</protein>
<feature type="region of interest" description="Disordered" evidence="7">
    <location>
        <begin position="1"/>
        <end position="95"/>
    </location>
</feature>
<evidence type="ECO:0000256" key="1">
    <source>
        <dbReference type="ARBA" id="ARBA00004127"/>
    </source>
</evidence>
<evidence type="ECO:0000256" key="7">
    <source>
        <dbReference type="SAM" id="MobiDB-lite"/>
    </source>
</evidence>
<dbReference type="AlphaFoldDB" id="A0A165J1I9"/>
<comment type="subcellular location">
    <subcellularLocation>
        <location evidence="1">Endomembrane system</location>
        <topology evidence="1">Multi-pass membrane protein</topology>
    </subcellularLocation>
</comment>
<feature type="transmembrane region" description="Helical" evidence="8">
    <location>
        <begin position="371"/>
        <end position="389"/>
    </location>
</feature>
<dbReference type="GO" id="GO:0022857">
    <property type="term" value="F:transmembrane transporter activity"/>
    <property type="evidence" value="ECO:0007669"/>
    <property type="project" value="InterPro"/>
</dbReference>
<dbReference type="PANTHER" id="PTHR23501">
    <property type="entry name" value="MAJOR FACILITATOR SUPERFAMILY"/>
    <property type="match status" value="1"/>
</dbReference>
<name>A0A165J1I9_9BASI</name>
<dbReference type="CDD" id="cd17502">
    <property type="entry name" value="MFS_Azr1_MDR_like"/>
    <property type="match status" value="1"/>
</dbReference>
<keyword evidence="6 8" id="KW-0472">Membrane</keyword>